<dbReference type="SUPFAM" id="SSF50985">
    <property type="entry name" value="RCC1/BLIP-II"/>
    <property type="match status" value="1"/>
</dbReference>
<proteinExistence type="predicted"/>
<dbReference type="OrthoDB" id="383862at2"/>
<evidence type="ECO:0000313" key="2">
    <source>
        <dbReference type="EMBL" id="AHK22342.1"/>
    </source>
</evidence>
<dbReference type="eggNOG" id="COG5184">
    <property type="taxonomic scope" value="Bacteria"/>
</dbReference>
<dbReference type="EMBL" id="CP006932">
    <property type="protein sequence ID" value="AHK22342.1"/>
    <property type="molecule type" value="Genomic_DNA"/>
</dbReference>
<dbReference type="PROSITE" id="PS50012">
    <property type="entry name" value="RCC1_3"/>
    <property type="match status" value="4"/>
</dbReference>
<evidence type="ECO:0000313" key="3">
    <source>
        <dbReference type="Proteomes" id="UP000019450"/>
    </source>
</evidence>
<dbReference type="Proteomes" id="UP000019450">
    <property type="component" value="Chromosome"/>
</dbReference>
<organism evidence="2 3">
    <name type="scientific">Candidatus Hepatoplasma crinochetorum Av</name>
    <dbReference type="NCBI Taxonomy" id="1427984"/>
    <lineage>
        <taxon>Bacteria</taxon>
        <taxon>Bacillati</taxon>
        <taxon>Mycoplasmatota</taxon>
        <taxon>Mollicutes</taxon>
        <taxon>Candidatus Hepatoplasmataceae</taxon>
        <taxon>Candidatus Hepatoplasma</taxon>
    </lineage>
</organism>
<evidence type="ECO:0000256" key="1">
    <source>
        <dbReference type="ARBA" id="ARBA00022737"/>
    </source>
</evidence>
<dbReference type="PANTHER" id="PTHR22870:SF408">
    <property type="entry name" value="OS09G0560450 PROTEIN"/>
    <property type="match status" value="1"/>
</dbReference>
<protein>
    <submittedName>
        <fullName evidence="2">Regulator of chromosome condensation (RCC1) repeat protein</fullName>
    </submittedName>
</protein>
<dbReference type="Pfam" id="PF00415">
    <property type="entry name" value="RCC1"/>
    <property type="match status" value="2"/>
</dbReference>
<dbReference type="PRINTS" id="PR00633">
    <property type="entry name" value="RCCNDNSATION"/>
</dbReference>
<dbReference type="HOGENOM" id="CLU_012307_1_0_14"/>
<dbReference type="AlphaFoldDB" id="W8GJC1"/>
<sequence length="464" mass="51954">MKKHYILFLIPLLGVFSLNNQIKINLQDKKVKTEKGIIIDITTNQYTSGMVIDNDLDGFGDSLYMWGSNLLGQIPNQEQNTIIYKPKLINNDWNGNIIDLEINTGTSAVTIDTDYDGYADTLYMWGNNQYGQIGNGESGTLNTPITKITPQGQDNWNGNIIDLQLGENYSGVIIDNNYDGLADTLYMWGYNIFGQIGNGESGTKNILYPIIITPENQKWNGNIEKFDLGSDTSGIIINNKYTGKDQLYMWGMSIFSIYGHSSVIYPTEIFPNNYNVYQKEYWGNLINISFNDKNNGVINDSNNDGYGDEIYLWGENNYGELGTGNEEERIDYPSDNKITMEKNIINLEINGKNSIITIDSNNDGYGDEIYLSGANDHGQIGNGTYNEGNILNPVKITPQEQDSWNGNILKATIGSNDTMLLLDQNNNGLGDTIYMWGSNANGQLGIGEIYNHITTPKIIFSTYY</sequence>
<name>W8GJC1_9MOLU</name>
<gene>
    <name evidence="2" type="ORF">X271_00236</name>
</gene>
<dbReference type="InterPro" id="IPR051210">
    <property type="entry name" value="Ub_ligase/GEF_domain"/>
</dbReference>
<dbReference type="Gene3D" id="2.130.10.30">
    <property type="entry name" value="Regulator of chromosome condensation 1/beta-lactamase-inhibitor protein II"/>
    <property type="match status" value="2"/>
</dbReference>
<dbReference type="PATRIC" id="fig|1427984.3.peg.224"/>
<dbReference type="RefSeq" id="WP_025208644.1">
    <property type="nucleotide sequence ID" value="NZ_CP006932.1"/>
</dbReference>
<reference evidence="2 3" key="1">
    <citation type="journal article" date="2014" name="Genome Biol. Evol.">
        <title>Phylogenomics of "Candidatus Hepatoplasma crinochetorum," a Lineage of Mollicutes Associated with Noninsect Arthropods.</title>
        <authorList>
            <person name="Leclercq S."/>
            <person name="Dittmer J."/>
            <person name="Bouchon D."/>
            <person name="Cordaux R."/>
        </authorList>
    </citation>
    <scope>NUCLEOTIDE SEQUENCE [LARGE SCALE GENOMIC DNA]</scope>
    <source>
        <strain evidence="2 3">Av</strain>
    </source>
</reference>
<accession>W8GJC1</accession>
<dbReference type="STRING" id="1427984.X271_00236"/>
<keyword evidence="1" id="KW-0677">Repeat</keyword>
<dbReference type="InterPro" id="IPR000408">
    <property type="entry name" value="Reg_chr_condens"/>
</dbReference>
<dbReference type="PANTHER" id="PTHR22870">
    <property type="entry name" value="REGULATOR OF CHROMOSOME CONDENSATION"/>
    <property type="match status" value="1"/>
</dbReference>
<dbReference type="InterPro" id="IPR009091">
    <property type="entry name" value="RCC1/BLIP-II"/>
</dbReference>
<dbReference type="KEGG" id="hcr:X271_00236"/>
<keyword evidence="3" id="KW-1185">Reference proteome</keyword>